<accession>A0AAD1VSJ2</accession>
<dbReference type="EMBL" id="OW240913">
    <property type="protein sequence ID" value="CAH2245310.1"/>
    <property type="molecule type" value="Genomic_DNA"/>
</dbReference>
<keyword evidence="3" id="KW-1185">Reference proteome</keyword>
<dbReference type="AlphaFoldDB" id="A0AAD1VSJ2"/>
<reference evidence="2" key="1">
    <citation type="submission" date="2022-03" db="EMBL/GenBank/DDBJ databases">
        <authorList>
            <person name="Alioto T."/>
            <person name="Alioto T."/>
            <person name="Gomez Garrido J."/>
        </authorList>
    </citation>
    <scope>NUCLEOTIDE SEQUENCE</scope>
</reference>
<organism evidence="2 3">
    <name type="scientific">Pelobates cultripes</name>
    <name type="common">Western spadefoot toad</name>
    <dbReference type="NCBI Taxonomy" id="61616"/>
    <lineage>
        <taxon>Eukaryota</taxon>
        <taxon>Metazoa</taxon>
        <taxon>Chordata</taxon>
        <taxon>Craniata</taxon>
        <taxon>Vertebrata</taxon>
        <taxon>Euteleostomi</taxon>
        <taxon>Amphibia</taxon>
        <taxon>Batrachia</taxon>
        <taxon>Anura</taxon>
        <taxon>Pelobatoidea</taxon>
        <taxon>Pelobatidae</taxon>
        <taxon>Pelobates</taxon>
    </lineage>
</organism>
<sequence length="155" mass="18066">MPWRKALLYLQDLEDEWSASGVPSPSKPTSIEEGDYEEPVKRRRKRKKAEEVDEDFVVSEDVLQAAENEEAESERLSDISESELESIKTKSTATYCQKESPTLRGFAENGFYCSIMAPVWKATEVTMEYHDLNHSYWEFPEWIPNKENWHILSAR</sequence>
<evidence type="ECO:0000313" key="2">
    <source>
        <dbReference type="EMBL" id="CAH2245310.1"/>
    </source>
</evidence>
<evidence type="ECO:0000256" key="1">
    <source>
        <dbReference type="SAM" id="MobiDB-lite"/>
    </source>
</evidence>
<feature type="region of interest" description="Disordered" evidence="1">
    <location>
        <begin position="17"/>
        <end position="52"/>
    </location>
</feature>
<evidence type="ECO:0000313" key="3">
    <source>
        <dbReference type="Proteomes" id="UP001295444"/>
    </source>
</evidence>
<proteinExistence type="predicted"/>
<dbReference type="Proteomes" id="UP001295444">
    <property type="component" value="Chromosome 02"/>
</dbReference>
<gene>
    <name evidence="2" type="ORF">PECUL_23A014591</name>
</gene>
<name>A0AAD1VSJ2_PELCU</name>
<protein>
    <submittedName>
        <fullName evidence="2">Uncharacterized protein</fullName>
    </submittedName>
</protein>